<dbReference type="Proteomes" id="UP000799444">
    <property type="component" value="Unassembled WGS sequence"/>
</dbReference>
<name>A0A9P4QVX1_9PLEO</name>
<feature type="region of interest" description="Disordered" evidence="1">
    <location>
        <begin position="342"/>
        <end position="374"/>
    </location>
</feature>
<feature type="compositionally biased region" description="Polar residues" evidence="1">
    <location>
        <begin position="24"/>
        <end position="36"/>
    </location>
</feature>
<evidence type="ECO:0000256" key="2">
    <source>
        <dbReference type="SAM" id="SignalP"/>
    </source>
</evidence>
<feature type="region of interest" description="Disordered" evidence="1">
    <location>
        <begin position="19"/>
        <end position="45"/>
    </location>
</feature>
<gene>
    <name evidence="3" type="ORF">EJ04DRAFT_512195</name>
</gene>
<dbReference type="Gene3D" id="3.40.390.10">
    <property type="entry name" value="Collagenase (Catalytic Domain)"/>
    <property type="match status" value="1"/>
</dbReference>
<keyword evidence="2" id="KW-0732">Signal</keyword>
<dbReference type="AlphaFoldDB" id="A0A9P4QVX1"/>
<comment type="caution">
    <text evidence="3">The sequence shown here is derived from an EMBL/GenBank/DDBJ whole genome shotgun (WGS) entry which is preliminary data.</text>
</comment>
<reference evidence="3" key="1">
    <citation type="journal article" date="2020" name="Stud. Mycol.">
        <title>101 Dothideomycetes genomes: a test case for predicting lifestyles and emergence of pathogens.</title>
        <authorList>
            <person name="Haridas S."/>
            <person name="Albert R."/>
            <person name="Binder M."/>
            <person name="Bloem J."/>
            <person name="Labutti K."/>
            <person name="Salamov A."/>
            <person name="Andreopoulos B."/>
            <person name="Baker S."/>
            <person name="Barry K."/>
            <person name="Bills G."/>
            <person name="Bluhm B."/>
            <person name="Cannon C."/>
            <person name="Castanera R."/>
            <person name="Culley D."/>
            <person name="Daum C."/>
            <person name="Ezra D."/>
            <person name="Gonzalez J."/>
            <person name="Henrissat B."/>
            <person name="Kuo A."/>
            <person name="Liang C."/>
            <person name="Lipzen A."/>
            <person name="Lutzoni F."/>
            <person name="Magnuson J."/>
            <person name="Mondo S."/>
            <person name="Nolan M."/>
            <person name="Ohm R."/>
            <person name="Pangilinan J."/>
            <person name="Park H.-J."/>
            <person name="Ramirez L."/>
            <person name="Alfaro M."/>
            <person name="Sun H."/>
            <person name="Tritt A."/>
            <person name="Yoshinaga Y."/>
            <person name="Zwiers L.-H."/>
            <person name="Turgeon B."/>
            <person name="Goodwin S."/>
            <person name="Spatafora J."/>
            <person name="Crous P."/>
            <person name="Grigoriev I."/>
        </authorList>
    </citation>
    <scope>NUCLEOTIDE SEQUENCE</scope>
    <source>
        <strain evidence="3">CBS 125425</strain>
    </source>
</reference>
<accession>A0A9P4QVX1</accession>
<dbReference type="InterPro" id="IPR024079">
    <property type="entry name" value="MetalloPept_cat_dom_sf"/>
</dbReference>
<sequence length="374" mass="40040">MHFSKIAVALVTLTPALAQRGNPDETTPDASCNTGPDTDPEAPGDTRRRALHDFSNMFKRHASLYKERARVDKRSGQVNFDDNCNEPVPSNSGYSGVFETRRDVLEAAYADAVTLAETSQSISPGARAFLHYFGGASPEAQLDHVRRMFTGIAEETNRFTIMFECSGTGGDCPNVQSVANTDATVGEAGDEKTIHICNPFWTSASTRYLLHRDDQEEPSPPFRPATSSGWCAMSGSNSLRNAQFFATAGTSILHELTHLHALASNAGLDGDPDEDNRAGTGDFQTGCELLGARAHLVRYQQNDGSDNDVASPDYNAESYAAVATELYFETLCGFDEVRPLAGPRSSSFATPSSTPVPVPSSTPAVLATATPGST</sequence>
<dbReference type="EMBL" id="ML996142">
    <property type="protein sequence ID" value="KAF2734898.1"/>
    <property type="molecule type" value="Genomic_DNA"/>
</dbReference>
<feature type="signal peptide" evidence="2">
    <location>
        <begin position="1"/>
        <end position="18"/>
    </location>
</feature>
<feature type="chain" id="PRO_5040464632" description="Lysine-specific metallo-endopeptidase domain-containing protein" evidence="2">
    <location>
        <begin position="19"/>
        <end position="374"/>
    </location>
</feature>
<dbReference type="SUPFAM" id="SSF55486">
    <property type="entry name" value="Metalloproteases ('zincins'), catalytic domain"/>
    <property type="match status" value="1"/>
</dbReference>
<evidence type="ECO:0008006" key="5">
    <source>
        <dbReference type="Google" id="ProtNLM"/>
    </source>
</evidence>
<evidence type="ECO:0000256" key="1">
    <source>
        <dbReference type="SAM" id="MobiDB-lite"/>
    </source>
</evidence>
<evidence type="ECO:0000313" key="3">
    <source>
        <dbReference type="EMBL" id="KAF2734898.1"/>
    </source>
</evidence>
<keyword evidence="4" id="KW-1185">Reference proteome</keyword>
<proteinExistence type="predicted"/>
<organism evidence="3 4">
    <name type="scientific">Polyplosphaeria fusca</name>
    <dbReference type="NCBI Taxonomy" id="682080"/>
    <lineage>
        <taxon>Eukaryota</taxon>
        <taxon>Fungi</taxon>
        <taxon>Dikarya</taxon>
        <taxon>Ascomycota</taxon>
        <taxon>Pezizomycotina</taxon>
        <taxon>Dothideomycetes</taxon>
        <taxon>Pleosporomycetidae</taxon>
        <taxon>Pleosporales</taxon>
        <taxon>Tetraplosphaeriaceae</taxon>
        <taxon>Polyplosphaeria</taxon>
    </lineage>
</organism>
<evidence type="ECO:0000313" key="4">
    <source>
        <dbReference type="Proteomes" id="UP000799444"/>
    </source>
</evidence>
<dbReference type="GO" id="GO:0008237">
    <property type="term" value="F:metallopeptidase activity"/>
    <property type="evidence" value="ECO:0007669"/>
    <property type="project" value="InterPro"/>
</dbReference>
<dbReference type="OrthoDB" id="5381562at2759"/>
<protein>
    <recommendedName>
        <fullName evidence="5">Lysine-specific metallo-endopeptidase domain-containing protein</fullName>
    </recommendedName>
</protein>